<reference evidence="7 8" key="1">
    <citation type="journal article" date="2012" name="J. Bacteriol.">
        <title>Genome sequences for six rhodanobacter strains, isolated from soils and the terrestrial subsurface, with variable denitrification capabilities.</title>
        <authorList>
            <person name="Kostka J.E."/>
            <person name="Green S.J."/>
            <person name="Rishishwar L."/>
            <person name="Prakash O."/>
            <person name="Katz L.S."/>
            <person name="Marino-Ramirez L."/>
            <person name="Jordan I.K."/>
            <person name="Munk C."/>
            <person name="Ivanova N."/>
            <person name="Mikhailova N."/>
            <person name="Watson D.B."/>
            <person name="Brown S.D."/>
            <person name="Palumbo A.V."/>
            <person name="Brooks S.C."/>
        </authorList>
    </citation>
    <scope>NUCLEOTIDE SEQUENCE [LARGE SCALE GENOMIC DNA]</scope>
    <source>
        <strain evidence="8">Jip2T</strain>
    </source>
</reference>
<dbReference type="STRING" id="1163408.UU9_05874"/>
<evidence type="ECO:0000256" key="4">
    <source>
        <dbReference type="ARBA" id="ARBA00023163"/>
    </source>
</evidence>
<feature type="region of interest" description="Disordered" evidence="5">
    <location>
        <begin position="343"/>
        <end position="364"/>
    </location>
</feature>
<evidence type="ECO:0000259" key="6">
    <source>
        <dbReference type="PROSITE" id="PS50931"/>
    </source>
</evidence>
<dbReference type="FunFam" id="1.10.10.10:FF:000001">
    <property type="entry name" value="LysR family transcriptional regulator"/>
    <property type="match status" value="1"/>
</dbReference>
<dbReference type="PANTHER" id="PTHR30537:SF5">
    <property type="entry name" value="HTH-TYPE TRANSCRIPTIONAL ACTIVATOR TTDR-RELATED"/>
    <property type="match status" value="1"/>
</dbReference>
<dbReference type="EMBL" id="AJXU01000028">
    <property type="protein sequence ID" value="EIL90309.1"/>
    <property type="molecule type" value="Genomic_DNA"/>
</dbReference>
<dbReference type="PROSITE" id="PS50931">
    <property type="entry name" value="HTH_LYSR"/>
    <property type="match status" value="1"/>
</dbReference>
<dbReference type="InterPro" id="IPR005119">
    <property type="entry name" value="LysR_subst-bd"/>
</dbReference>
<dbReference type="PANTHER" id="PTHR30537">
    <property type="entry name" value="HTH-TYPE TRANSCRIPTIONAL REGULATOR"/>
    <property type="match status" value="1"/>
</dbReference>
<evidence type="ECO:0000313" key="7">
    <source>
        <dbReference type="EMBL" id="EIL90309.1"/>
    </source>
</evidence>
<proteinExistence type="inferred from homology"/>
<dbReference type="InterPro" id="IPR036388">
    <property type="entry name" value="WH-like_DNA-bd_sf"/>
</dbReference>
<dbReference type="CDD" id="cd08422">
    <property type="entry name" value="PBP2_CrgA_like"/>
    <property type="match status" value="1"/>
</dbReference>
<gene>
    <name evidence="7" type="ORF">UU9_05874</name>
</gene>
<dbReference type="Pfam" id="PF00126">
    <property type="entry name" value="HTH_1"/>
    <property type="match status" value="1"/>
</dbReference>
<keyword evidence="8" id="KW-1185">Reference proteome</keyword>
<name>I4VSW8_9GAMM</name>
<dbReference type="PRINTS" id="PR00039">
    <property type="entry name" value="HTHLYSR"/>
</dbReference>
<dbReference type="AlphaFoldDB" id="I4VSW8"/>
<dbReference type="RefSeq" id="WP_007080815.1">
    <property type="nucleotide sequence ID" value="NZ_AJXU01000028.1"/>
</dbReference>
<keyword evidence="4" id="KW-0804">Transcription</keyword>
<evidence type="ECO:0000256" key="5">
    <source>
        <dbReference type="SAM" id="MobiDB-lite"/>
    </source>
</evidence>
<dbReference type="Proteomes" id="UP000004210">
    <property type="component" value="Unassembled WGS sequence"/>
</dbReference>
<sequence length="364" mass="39944">MSVKRIASPSACPDPLASIFSASYAGVIAFVAVAAEGSFAKAGDRLGIGRSAVSRSVRKLEVQLGTRLFLRTTRSTSLTREGERFHEKCHPGVERIVSALEEMRDLREGPPCGQLRIAASPAFGRSVVMPLLGGFRSRYPGIAIELILNGNHVDFTSDRVDVAFHDGRLEDSQLVARQVIPMQLLVCASTAYARAHGLPSSVEDIAGHQCIRQRLGSGRILEWEFKVDGRPSRLMPESACTFNDPDLVLQAVLDGQGIAQLPGFLVGAHVRQNQLVTCLGQHQPDDRGHYVCYLSRHQLPTRIRVFIDYMTQRIRQGDQQDLTMPAVADAARQAIVHSSSFPQVDADNRGLEGREREVARQATQ</sequence>
<accession>I4VSW8</accession>
<comment type="similarity">
    <text evidence="1">Belongs to the LysR transcriptional regulatory family.</text>
</comment>
<feature type="compositionally biased region" description="Basic and acidic residues" evidence="5">
    <location>
        <begin position="346"/>
        <end position="364"/>
    </location>
</feature>
<organism evidence="7 8">
    <name type="scientific">Rhodanobacter fulvus Jip2</name>
    <dbReference type="NCBI Taxonomy" id="1163408"/>
    <lineage>
        <taxon>Bacteria</taxon>
        <taxon>Pseudomonadati</taxon>
        <taxon>Pseudomonadota</taxon>
        <taxon>Gammaproteobacteria</taxon>
        <taxon>Lysobacterales</taxon>
        <taxon>Rhodanobacteraceae</taxon>
        <taxon>Rhodanobacter</taxon>
    </lineage>
</organism>
<protein>
    <submittedName>
        <fullName evidence="7">LysR family transcriptional regulator</fullName>
    </submittedName>
</protein>
<dbReference type="GO" id="GO:0003677">
    <property type="term" value="F:DNA binding"/>
    <property type="evidence" value="ECO:0007669"/>
    <property type="project" value="UniProtKB-KW"/>
</dbReference>
<dbReference type="InterPro" id="IPR058163">
    <property type="entry name" value="LysR-type_TF_proteobact-type"/>
</dbReference>
<evidence type="ECO:0000256" key="2">
    <source>
        <dbReference type="ARBA" id="ARBA00023015"/>
    </source>
</evidence>
<dbReference type="InterPro" id="IPR036390">
    <property type="entry name" value="WH_DNA-bd_sf"/>
</dbReference>
<evidence type="ECO:0000256" key="3">
    <source>
        <dbReference type="ARBA" id="ARBA00023125"/>
    </source>
</evidence>
<dbReference type="Pfam" id="PF03466">
    <property type="entry name" value="LysR_substrate"/>
    <property type="match status" value="1"/>
</dbReference>
<comment type="caution">
    <text evidence="7">The sequence shown here is derived from an EMBL/GenBank/DDBJ whole genome shotgun (WGS) entry which is preliminary data.</text>
</comment>
<evidence type="ECO:0000313" key="8">
    <source>
        <dbReference type="Proteomes" id="UP000004210"/>
    </source>
</evidence>
<dbReference type="Gene3D" id="3.40.190.290">
    <property type="match status" value="1"/>
</dbReference>
<dbReference type="SUPFAM" id="SSF53850">
    <property type="entry name" value="Periplasmic binding protein-like II"/>
    <property type="match status" value="1"/>
</dbReference>
<dbReference type="InterPro" id="IPR000847">
    <property type="entry name" value="LysR_HTH_N"/>
</dbReference>
<dbReference type="PATRIC" id="fig|1163408.3.peg.1207"/>
<feature type="domain" description="HTH lysR-type" evidence="6">
    <location>
        <begin position="29"/>
        <end position="79"/>
    </location>
</feature>
<keyword evidence="3" id="KW-0238">DNA-binding</keyword>
<dbReference type="eggNOG" id="COG0583">
    <property type="taxonomic scope" value="Bacteria"/>
</dbReference>
<evidence type="ECO:0000256" key="1">
    <source>
        <dbReference type="ARBA" id="ARBA00009437"/>
    </source>
</evidence>
<dbReference type="Gene3D" id="1.10.10.10">
    <property type="entry name" value="Winged helix-like DNA-binding domain superfamily/Winged helix DNA-binding domain"/>
    <property type="match status" value="1"/>
</dbReference>
<dbReference type="SUPFAM" id="SSF46785">
    <property type="entry name" value="Winged helix' DNA-binding domain"/>
    <property type="match status" value="1"/>
</dbReference>
<dbReference type="GO" id="GO:0003700">
    <property type="term" value="F:DNA-binding transcription factor activity"/>
    <property type="evidence" value="ECO:0007669"/>
    <property type="project" value="InterPro"/>
</dbReference>
<keyword evidence="2" id="KW-0805">Transcription regulation</keyword>